<gene>
    <name evidence="7" type="ORF">ENV60_03590</name>
</gene>
<dbReference type="EC" id="3.6.1.7" evidence="2 4"/>
<feature type="active site" evidence="4">
    <location>
        <position position="37"/>
    </location>
</feature>
<comment type="caution">
    <text evidence="7">The sequence shown here is derived from an EMBL/GenBank/DDBJ whole genome shotgun (WGS) entry which is preliminary data.</text>
</comment>
<reference evidence="7" key="1">
    <citation type="journal article" date="2020" name="mSystems">
        <title>Genome- and Community-Level Interaction Insights into Carbon Utilization and Element Cycling Functions of Hydrothermarchaeota in Hydrothermal Sediment.</title>
        <authorList>
            <person name="Zhou Z."/>
            <person name="Liu Y."/>
            <person name="Xu W."/>
            <person name="Pan J."/>
            <person name="Luo Z.H."/>
            <person name="Li M."/>
        </authorList>
    </citation>
    <scope>NUCLEOTIDE SEQUENCE [LARGE SCALE GENOMIC DNA]</scope>
    <source>
        <strain evidence="7">SpSt-774</strain>
    </source>
</reference>
<dbReference type="InterPro" id="IPR008640">
    <property type="entry name" value="Adhesin_Head_dom"/>
</dbReference>
<dbReference type="InterPro" id="IPR001792">
    <property type="entry name" value="Acylphosphatase-like_dom"/>
</dbReference>
<feature type="domain" description="Acylphosphatase-like" evidence="6">
    <location>
        <begin position="4"/>
        <end position="91"/>
    </location>
</feature>
<comment type="similarity">
    <text evidence="1 5">Belongs to the acylphosphatase family.</text>
</comment>
<protein>
    <recommendedName>
        <fullName evidence="2 4">acylphosphatase</fullName>
        <ecNumber evidence="2 4">3.6.1.7</ecNumber>
    </recommendedName>
</protein>
<dbReference type="GO" id="GO:0003998">
    <property type="term" value="F:acylphosphatase activity"/>
    <property type="evidence" value="ECO:0007669"/>
    <property type="project" value="UniProtKB-EC"/>
</dbReference>
<dbReference type="InterPro" id="IPR036046">
    <property type="entry name" value="Acylphosphatase-like_dom_sf"/>
</dbReference>
<dbReference type="SUPFAM" id="SSF54975">
    <property type="entry name" value="Acylphosphatase/BLUF domain-like"/>
    <property type="match status" value="1"/>
</dbReference>
<dbReference type="Gene3D" id="2.150.10.10">
    <property type="entry name" value="Serralysin-like metalloprotease, C-terminal"/>
    <property type="match status" value="1"/>
</dbReference>
<dbReference type="InterPro" id="IPR011049">
    <property type="entry name" value="Serralysin-like_metalloprot_C"/>
</dbReference>
<comment type="catalytic activity">
    <reaction evidence="3 4">
        <text>an acyl phosphate + H2O = a carboxylate + phosphate + H(+)</text>
        <dbReference type="Rhea" id="RHEA:14965"/>
        <dbReference type="ChEBI" id="CHEBI:15377"/>
        <dbReference type="ChEBI" id="CHEBI:15378"/>
        <dbReference type="ChEBI" id="CHEBI:29067"/>
        <dbReference type="ChEBI" id="CHEBI:43474"/>
        <dbReference type="ChEBI" id="CHEBI:59918"/>
        <dbReference type="EC" id="3.6.1.7"/>
    </reaction>
</comment>
<evidence type="ECO:0000313" key="7">
    <source>
        <dbReference type="EMBL" id="HGV97363.1"/>
    </source>
</evidence>
<dbReference type="GO" id="GO:0019867">
    <property type="term" value="C:outer membrane"/>
    <property type="evidence" value="ECO:0007669"/>
    <property type="project" value="InterPro"/>
</dbReference>
<keyword evidence="4" id="KW-0378">Hydrolase</keyword>
<dbReference type="SUPFAM" id="SSF101967">
    <property type="entry name" value="Adhesin YadA, collagen-binding domain"/>
    <property type="match status" value="1"/>
</dbReference>
<dbReference type="Pfam" id="PF00708">
    <property type="entry name" value="Acylphosphatase"/>
    <property type="match status" value="1"/>
</dbReference>
<evidence type="ECO:0000259" key="6">
    <source>
        <dbReference type="PROSITE" id="PS51160"/>
    </source>
</evidence>
<dbReference type="EMBL" id="DTGZ01000069">
    <property type="protein sequence ID" value="HGV97363.1"/>
    <property type="molecule type" value="Genomic_DNA"/>
</dbReference>
<evidence type="ECO:0000256" key="3">
    <source>
        <dbReference type="ARBA" id="ARBA00047645"/>
    </source>
</evidence>
<dbReference type="PANTHER" id="PTHR47268:SF4">
    <property type="entry name" value="ACYLPHOSPHATASE"/>
    <property type="match status" value="1"/>
</dbReference>
<sequence length="253" mass="29169">MEKRAEIIVKGDVQRVGYRDRVEKIARKLGIKGFVENLKPYDVRIIAEADEEVLQEFIKAIEIKKAPIFVEKIEANYSEPTGEFKFFEIKRGNWEEELGERLDTAGNLLYRVAELSERSVELGEKTVALGEKTVALGEKTVALGEKSVALGEKSIELGEENLKIGRQMLEKQDQTIAEIRKVSEKQDQTIAEIRKVSEKQDQTIAEIRKVSEKQDQTVEQIKGMREDLKSYMERRFQQLEYEIIKIKEHIGIQ</sequence>
<organism evidence="7">
    <name type="scientific">candidate division WOR-3 bacterium</name>
    <dbReference type="NCBI Taxonomy" id="2052148"/>
    <lineage>
        <taxon>Bacteria</taxon>
        <taxon>Bacteria division WOR-3</taxon>
    </lineage>
</organism>
<dbReference type="PROSITE" id="PS51160">
    <property type="entry name" value="ACYLPHOSPHATASE_3"/>
    <property type="match status" value="1"/>
</dbReference>
<dbReference type="Gene3D" id="3.30.70.100">
    <property type="match status" value="1"/>
</dbReference>
<evidence type="ECO:0000256" key="2">
    <source>
        <dbReference type="ARBA" id="ARBA00012150"/>
    </source>
</evidence>
<evidence type="ECO:0000256" key="5">
    <source>
        <dbReference type="RuleBase" id="RU004168"/>
    </source>
</evidence>
<dbReference type="Pfam" id="PF05658">
    <property type="entry name" value="YadA_head"/>
    <property type="match status" value="1"/>
</dbReference>
<proteinExistence type="inferred from homology"/>
<name>A0A7C4TGM9_UNCW3</name>
<accession>A0A7C4TGM9</accession>
<evidence type="ECO:0000256" key="4">
    <source>
        <dbReference type="PROSITE-ProRule" id="PRU00520"/>
    </source>
</evidence>
<dbReference type="InterPro" id="IPR020456">
    <property type="entry name" value="Acylphosphatase"/>
</dbReference>
<dbReference type="PANTHER" id="PTHR47268">
    <property type="entry name" value="ACYLPHOSPHATASE"/>
    <property type="match status" value="1"/>
</dbReference>
<feature type="active site" evidence="4">
    <location>
        <position position="19"/>
    </location>
</feature>
<dbReference type="AlphaFoldDB" id="A0A7C4TGM9"/>
<evidence type="ECO:0000256" key="1">
    <source>
        <dbReference type="ARBA" id="ARBA00005614"/>
    </source>
</evidence>